<dbReference type="Gene3D" id="3.10.450.620">
    <property type="entry name" value="JHP933, nucleotidyltransferase-like core domain"/>
    <property type="match status" value="1"/>
</dbReference>
<feature type="non-terminal residue" evidence="1">
    <location>
        <position position="243"/>
    </location>
</feature>
<gene>
    <name evidence="1" type="ORF">FQK01_24480</name>
</gene>
<dbReference type="AlphaFoldDB" id="A0ABD7S2V3"/>
<sequence>MSSLLTNIPGWVKAASSEERSFREAVHIILDTIAADTRLSDLLCLKGGILMALHYERTRHSTDIDFTTEEPFSIDAEAEITTLIDARLIEAEERLSYDTVCRRQGWVVQPGRDRTYVTIKMKIGFATRGTRQHERLLRGQAANTLSIDYSYLESIPQIEEVSLGADGVLRVYALPTLVAEKIRSLLQQPLRNRHRRQDIFDLQHLLINRPELYNASCQKTVVEDIIIKCHDRGVPVDQGSFDQ</sequence>
<dbReference type="GO" id="GO:0016740">
    <property type="term" value="F:transferase activity"/>
    <property type="evidence" value="ECO:0007669"/>
    <property type="project" value="UniProtKB-KW"/>
</dbReference>
<evidence type="ECO:0000313" key="2">
    <source>
        <dbReference type="Proteomes" id="UP000320455"/>
    </source>
</evidence>
<dbReference type="RefSeq" id="WP_146470551.1">
    <property type="nucleotide sequence ID" value="NZ_VOCK01000192.1"/>
</dbReference>
<organism evidence="1 2">
    <name type="scientific">Xanthomonas vasicola</name>
    <dbReference type="NCBI Taxonomy" id="56459"/>
    <lineage>
        <taxon>Bacteria</taxon>
        <taxon>Pseudomonadati</taxon>
        <taxon>Pseudomonadota</taxon>
        <taxon>Gammaproteobacteria</taxon>
        <taxon>Lysobacterales</taxon>
        <taxon>Lysobacteraceae</taxon>
        <taxon>Xanthomonas</taxon>
    </lineage>
</organism>
<comment type="caution">
    <text evidence="1">The sequence shown here is derived from an EMBL/GenBank/DDBJ whole genome shotgun (WGS) entry which is preliminary data.</text>
</comment>
<dbReference type="InterPro" id="IPR014942">
    <property type="entry name" value="AbiEii"/>
</dbReference>
<reference evidence="2" key="1">
    <citation type="journal article" date="2020" name="Phytopathology">
        <title>Genomic acquisitions in emerging populations of Xanthomonas vasicola pv. vasculorum infecting corn in the U.S. and Argentina.</title>
        <authorList>
            <person name="Perez-Quintero A.L."/>
        </authorList>
    </citation>
    <scope>NUCLEOTIDE SEQUENCE [LARGE SCALE GENOMIC DNA]</scope>
    <source>
        <strain evidence="2">Xvh-L</strain>
    </source>
</reference>
<keyword evidence="1" id="KW-0808">Transferase</keyword>
<name>A0ABD7S2V3_XANVA</name>
<proteinExistence type="predicted"/>
<dbReference type="Proteomes" id="UP000320455">
    <property type="component" value="Unassembled WGS sequence"/>
</dbReference>
<dbReference type="EMBL" id="VOCK01000192">
    <property type="protein sequence ID" value="TWQ45835.1"/>
    <property type="molecule type" value="Genomic_DNA"/>
</dbReference>
<protein>
    <submittedName>
        <fullName evidence="1">Nucleotidyl transferase AbiEii/AbiGii toxin family protein</fullName>
    </submittedName>
</protein>
<evidence type="ECO:0000313" key="1">
    <source>
        <dbReference type="EMBL" id="TWQ45835.1"/>
    </source>
</evidence>
<accession>A0ABD7S2V3</accession>
<dbReference type="Pfam" id="PF08843">
    <property type="entry name" value="AbiEii"/>
    <property type="match status" value="1"/>
</dbReference>
<keyword evidence="2" id="KW-1185">Reference proteome</keyword>